<accession>A0A2T2WVF4</accession>
<feature type="transmembrane region" description="Helical" evidence="2">
    <location>
        <begin position="212"/>
        <end position="237"/>
    </location>
</feature>
<feature type="transmembrane region" description="Helical" evidence="2">
    <location>
        <begin position="105"/>
        <end position="127"/>
    </location>
</feature>
<feature type="transmembrane region" description="Helical" evidence="2">
    <location>
        <begin position="72"/>
        <end position="93"/>
    </location>
</feature>
<feature type="transmembrane region" description="Helical" evidence="2">
    <location>
        <begin position="133"/>
        <end position="154"/>
    </location>
</feature>
<feature type="region of interest" description="Disordered" evidence="1">
    <location>
        <begin position="547"/>
        <end position="576"/>
    </location>
</feature>
<keyword evidence="2" id="KW-0472">Membrane</keyword>
<protein>
    <submittedName>
        <fullName evidence="3">Uncharacterized protein</fullName>
    </submittedName>
</protein>
<feature type="non-terminal residue" evidence="3">
    <location>
        <position position="1"/>
    </location>
</feature>
<feature type="transmembrane region" description="Helical" evidence="2">
    <location>
        <begin position="166"/>
        <end position="192"/>
    </location>
</feature>
<keyword evidence="2" id="KW-1133">Transmembrane helix</keyword>
<evidence type="ECO:0000313" key="3">
    <source>
        <dbReference type="EMBL" id="PSR26206.1"/>
    </source>
</evidence>
<name>A0A2T2WVF4_9FIRM</name>
<evidence type="ECO:0000313" key="4">
    <source>
        <dbReference type="Proteomes" id="UP000242972"/>
    </source>
</evidence>
<evidence type="ECO:0000256" key="2">
    <source>
        <dbReference type="SAM" id="Phobius"/>
    </source>
</evidence>
<evidence type="ECO:0000256" key="1">
    <source>
        <dbReference type="SAM" id="MobiDB-lite"/>
    </source>
</evidence>
<sequence length="576" mass="62950">PLTARIVIFVGPMILPKIIGVLWSHWGGTVAQALGSSVGMTATQSLNFGNPFWIWGALWGISGPNGMSIAKIPGLIALPLAAGIAGGVAHVLISTVQTATGELSLLRYTADFLYPLFDIGVLMTVGLTVITTLWTMILVAANLWLGIAPVWIWIIALNPWDPETMFAVLGVALRALAMQLGAWIWVAGVVWIDGGAHGPFGLSPGFSGVVPWLSMVWTLVWMVIGWRFWVIPTWLLIRHFRINVADWWSHTVASISALGHSAGQQALDSGESMKGSARQLMRLGVKIPGALGDVAGTAGVFMDQWGTTLQSHGSEWQQRSAIAQERSAWRAAQVGWTETELQQAHESQMGIADNLMASSVKNPAQWATSNRLKDPELLSTITWQQDGAHWIGKARNAQQAAVIAESLQKDWAQQGFTTTPNEWSKKFEGQVKAWAQSQARQEVAEWKDSHGQLMANVNPAAAKRWVEARTQTLQAWRMDTEYSDQAWARSAALPVVAHQDGHITISPRAGTRLPPSVAATLQQPTTHETPLERQRLGRREVLKQGVWVVQPSTQTPKAQVKRSSMPSPPPPEFPNQ</sequence>
<proteinExistence type="predicted"/>
<comment type="caution">
    <text evidence="3">The sequence shown here is derived from an EMBL/GenBank/DDBJ whole genome shotgun (WGS) entry which is preliminary data.</text>
</comment>
<dbReference type="Proteomes" id="UP000242972">
    <property type="component" value="Unassembled WGS sequence"/>
</dbReference>
<gene>
    <name evidence="3" type="ORF">C7B46_20170</name>
</gene>
<feature type="compositionally biased region" description="Pro residues" evidence="1">
    <location>
        <begin position="566"/>
        <end position="576"/>
    </location>
</feature>
<organism evidence="3 4">
    <name type="scientific">Sulfobacillus benefaciens</name>
    <dbReference type="NCBI Taxonomy" id="453960"/>
    <lineage>
        <taxon>Bacteria</taxon>
        <taxon>Bacillati</taxon>
        <taxon>Bacillota</taxon>
        <taxon>Clostridia</taxon>
        <taxon>Eubacteriales</taxon>
        <taxon>Clostridiales Family XVII. Incertae Sedis</taxon>
        <taxon>Sulfobacillus</taxon>
    </lineage>
</organism>
<dbReference type="EMBL" id="PXYW01000130">
    <property type="protein sequence ID" value="PSR26206.1"/>
    <property type="molecule type" value="Genomic_DNA"/>
</dbReference>
<dbReference type="AlphaFoldDB" id="A0A2T2WVF4"/>
<feature type="transmembrane region" description="Helical" evidence="2">
    <location>
        <begin position="7"/>
        <end position="26"/>
    </location>
</feature>
<reference evidence="3 4" key="1">
    <citation type="journal article" date="2014" name="BMC Genomics">
        <title>Comparison of environmental and isolate Sulfobacillus genomes reveals diverse carbon, sulfur, nitrogen, and hydrogen metabolisms.</title>
        <authorList>
            <person name="Justice N.B."/>
            <person name="Norman A."/>
            <person name="Brown C.T."/>
            <person name="Singh A."/>
            <person name="Thomas B.C."/>
            <person name="Banfield J.F."/>
        </authorList>
    </citation>
    <scope>NUCLEOTIDE SEQUENCE [LARGE SCALE GENOMIC DNA]</scope>
    <source>
        <strain evidence="3">AMDSBA4</strain>
    </source>
</reference>
<keyword evidence="2" id="KW-0812">Transmembrane</keyword>